<dbReference type="Pfam" id="PF01636">
    <property type="entry name" value="APH"/>
    <property type="match status" value="1"/>
</dbReference>
<accession>A0AAU8DN61</accession>
<dbReference type="PANTHER" id="PTHR21310:SF42">
    <property type="entry name" value="BIFUNCTIONAL AAC_APH"/>
    <property type="match status" value="1"/>
</dbReference>
<reference evidence="3" key="1">
    <citation type="submission" date="2024-05" db="EMBL/GenBank/DDBJ databases">
        <authorList>
            <person name="Cai S.Y."/>
            <person name="Jin L.M."/>
            <person name="Li H.R."/>
        </authorList>
    </citation>
    <scope>NUCLEOTIDE SEQUENCE</scope>
    <source>
        <strain evidence="3">A5-74</strain>
    </source>
</reference>
<evidence type="ECO:0000259" key="2">
    <source>
        <dbReference type="Pfam" id="PF01636"/>
    </source>
</evidence>
<feature type="domain" description="Aminoglycoside phosphotransferase" evidence="2">
    <location>
        <begin position="30"/>
        <end position="219"/>
    </location>
</feature>
<dbReference type="SUPFAM" id="SSF56112">
    <property type="entry name" value="Protein kinase-like (PK-like)"/>
    <property type="match status" value="1"/>
</dbReference>
<proteinExistence type="predicted"/>
<dbReference type="EMBL" id="CP159218">
    <property type="protein sequence ID" value="XCG63206.1"/>
    <property type="molecule type" value="Genomic_DNA"/>
</dbReference>
<organism evidence="3">
    <name type="scientific">Nakamurella sp. A5-74</name>
    <dbReference type="NCBI Taxonomy" id="3158264"/>
    <lineage>
        <taxon>Bacteria</taxon>
        <taxon>Bacillati</taxon>
        <taxon>Actinomycetota</taxon>
        <taxon>Actinomycetes</taxon>
        <taxon>Nakamurellales</taxon>
        <taxon>Nakamurellaceae</taxon>
        <taxon>Nakamurella</taxon>
    </lineage>
</organism>
<dbReference type="EC" id="2.7.-.-" evidence="3"/>
<dbReference type="CDD" id="cd05155">
    <property type="entry name" value="APH_ChoK_like_1"/>
    <property type="match status" value="1"/>
</dbReference>
<name>A0AAU8DN61_9ACTN</name>
<protein>
    <submittedName>
        <fullName evidence="3">Aminoglycoside phosphotransferase family protein</fullName>
        <ecNumber evidence="3">2.7.-.-</ecNumber>
    </submittedName>
</protein>
<dbReference type="Gene3D" id="3.30.200.20">
    <property type="entry name" value="Phosphorylase Kinase, domain 1"/>
    <property type="match status" value="1"/>
</dbReference>
<dbReference type="RefSeq" id="WP_353648821.1">
    <property type="nucleotide sequence ID" value="NZ_CP159218.1"/>
</dbReference>
<feature type="compositionally biased region" description="Basic and acidic residues" evidence="1">
    <location>
        <begin position="1"/>
        <end position="11"/>
    </location>
</feature>
<dbReference type="InterPro" id="IPR051678">
    <property type="entry name" value="AGP_Transferase"/>
</dbReference>
<dbReference type="PANTHER" id="PTHR21310">
    <property type="entry name" value="AMINOGLYCOSIDE PHOSPHOTRANSFERASE-RELATED-RELATED"/>
    <property type="match status" value="1"/>
</dbReference>
<dbReference type="GO" id="GO:0016740">
    <property type="term" value="F:transferase activity"/>
    <property type="evidence" value="ECO:0007669"/>
    <property type="project" value="UniProtKB-KW"/>
</dbReference>
<feature type="compositionally biased region" description="Polar residues" evidence="1">
    <location>
        <begin position="18"/>
        <end position="27"/>
    </location>
</feature>
<dbReference type="AlphaFoldDB" id="A0AAU8DN61"/>
<evidence type="ECO:0000256" key="1">
    <source>
        <dbReference type="SAM" id="MobiDB-lite"/>
    </source>
</evidence>
<gene>
    <name evidence="3" type="ORF">ABLG96_18680</name>
</gene>
<feature type="region of interest" description="Disordered" evidence="1">
    <location>
        <begin position="237"/>
        <end position="289"/>
    </location>
</feature>
<feature type="region of interest" description="Disordered" evidence="1">
    <location>
        <begin position="1"/>
        <end position="31"/>
    </location>
</feature>
<dbReference type="InterPro" id="IPR002575">
    <property type="entry name" value="Aminoglycoside_PTrfase"/>
</dbReference>
<dbReference type="InterPro" id="IPR011009">
    <property type="entry name" value="Kinase-like_dom_sf"/>
</dbReference>
<keyword evidence="3" id="KW-0808">Transferase</keyword>
<dbReference type="Gene3D" id="3.90.1200.10">
    <property type="match status" value="1"/>
</dbReference>
<evidence type="ECO:0000313" key="3">
    <source>
        <dbReference type="EMBL" id="XCG63206.1"/>
    </source>
</evidence>
<sequence length="306" mass="33232">MATEFLLERTRRSGPRPGQTSGGSVNSALGHDNRTFRLGSELTIRLPTDDGYVAGELKEQAWLAQLAPQLPLPIPEVVGQGVPAPEFLRPWSVRRWIAGETPTLARIDDFARFAGDLAAFLTALRGAGTTGAPAAGVQSFHRGAHPRAYDDETRSTIQHLRDEIDVPRVTAVWERALDSEWPGAPVWFHGDVARGNLLVAGGRLGGVIDFGTSGVGDPALRHGDRLDLAARRRGAVLPGRARPGRRQLGPRSRMGAVESAHHHRRAPRQRSSDRRRGTRRNAAGTRPSLLTVQVRAAQLRAAPSFQ</sequence>